<evidence type="ECO:0000256" key="1">
    <source>
        <dbReference type="SAM" id="MobiDB-lite"/>
    </source>
</evidence>
<feature type="region of interest" description="Disordered" evidence="1">
    <location>
        <begin position="578"/>
        <end position="597"/>
    </location>
</feature>
<dbReference type="InterPro" id="IPR010730">
    <property type="entry name" value="HET"/>
</dbReference>
<dbReference type="InterPro" id="IPR052895">
    <property type="entry name" value="HetReg/Transcr_Mod"/>
</dbReference>
<sequence>MSTVGEARVAIQTTTDGFYSPLLGQRDIRLLEVLPGDDESAIVTSMVTVSLESKPTYAALSYVWGDATQTSIIECNGKSISITTSLAEALKAFRRFSAGLDAPLKEFQSKIWADQLCINQHDVLERNHQVGIMGSVYSSSACAFIWLGPGNEASDQALSLIDSLQEILLEHIPGLNVGETVLSSGTVCLPEDMVLPGDDQAWADLEVLFSRPWFNRTWTFQEPIRAPERMIAYGSKIRSWSTFADAIIVPLNLRHGGKTIFNINPFLTLSIFINKRPKDLRLSQLIYKTQQREASDRRDKVYALYGLVQEYQKVPLEISYAMSVEDVYRSTVRFCIENERSLSILTHVSLFRTQSDLPSWVPDWGNRIGSGCNPVDAMYVKKFNASSMGQPLLVTSSSNDKLILKGFVLATVERTIDITALELNAEDSFPESWITVAAAAGVPVRFLQGKAFKTSYDLTMTMEDSPFHSEFGKRFSTLLWANSIRWIAAGRPGPIPRAVLTEYKEEIYGGTRKRRMFLTKDSLGLAPEPTQMGDRVCILLGGNEPFILRPRQNTARTTPRKGAKLKHQSIWKTIRQHMANPAQHGSRESSHTAKQATEATEWTLIGDCYLNGYMHGEAMETVTEADYVNFTLV</sequence>
<dbReference type="Pfam" id="PF06985">
    <property type="entry name" value="HET"/>
    <property type="match status" value="1"/>
</dbReference>
<accession>A0AA39R298</accession>
<evidence type="ECO:0000259" key="2">
    <source>
        <dbReference type="Pfam" id="PF06985"/>
    </source>
</evidence>
<protein>
    <recommendedName>
        <fullName evidence="2">Heterokaryon incompatibility domain-containing protein</fullName>
    </recommendedName>
</protein>
<organism evidence="3 4">
    <name type="scientific">Cladonia borealis</name>
    <dbReference type="NCBI Taxonomy" id="184061"/>
    <lineage>
        <taxon>Eukaryota</taxon>
        <taxon>Fungi</taxon>
        <taxon>Dikarya</taxon>
        <taxon>Ascomycota</taxon>
        <taxon>Pezizomycotina</taxon>
        <taxon>Lecanoromycetes</taxon>
        <taxon>OSLEUM clade</taxon>
        <taxon>Lecanoromycetidae</taxon>
        <taxon>Lecanorales</taxon>
        <taxon>Lecanorineae</taxon>
        <taxon>Cladoniaceae</taxon>
        <taxon>Cladonia</taxon>
    </lineage>
</organism>
<reference evidence="3" key="1">
    <citation type="submission" date="2023-03" db="EMBL/GenBank/DDBJ databases">
        <title>Complete genome of Cladonia borealis.</title>
        <authorList>
            <person name="Park H."/>
        </authorList>
    </citation>
    <scope>NUCLEOTIDE SEQUENCE</scope>
    <source>
        <strain evidence="3">ANT050790</strain>
    </source>
</reference>
<evidence type="ECO:0000313" key="3">
    <source>
        <dbReference type="EMBL" id="KAK0513587.1"/>
    </source>
</evidence>
<gene>
    <name evidence="3" type="ORF">JMJ35_003951</name>
</gene>
<evidence type="ECO:0000313" key="4">
    <source>
        <dbReference type="Proteomes" id="UP001166286"/>
    </source>
</evidence>
<dbReference type="AlphaFoldDB" id="A0AA39R298"/>
<dbReference type="PANTHER" id="PTHR24148">
    <property type="entry name" value="ANKYRIN REPEAT DOMAIN-CONTAINING PROTEIN 39 HOMOLOG-RELATED"/>
    <property type="match status" value="1"/>
</dbReference>
<comment type="caution">
    <text evidence="3">The sequence shown here is derived from an EMBL/GenBank/DDBJ whole genome shotgun (WGS) entry which is preliminary data.</text>
</comment>
<dbReference type="PANTHER" id="PTHR24148:SF64">
    <property type="entry name" value="HETEROKARYON INCOMPATIBILITY DOMAIN-CONTAINING PROTEIN"/>
    <property type="match status" value="1"/>
</dbReference>
<keyword evidence="4" id="KW-1185">Reference proteome</keyword>
<proteinExistence type="predicted"/>
<feature type="domain" description="Heterokaryon incompatibility" evidence="2">
    <location>
        <begin position="57"/>
        <end position="222"/>
    </location>
</feature>
<name>A0AA39R298_9LECA</name>
<dbReference type="Proteomes" id="UP001166286">
    <property type="component" value="Unassembled WGS sequence"/>
</dbReference>
<dbReference type="EMBL" id="JAFEKC020000007">
    <property type="protein sequence ID" value="KAK0513587.1"/>
    <property type="molecule type" value="Genomic_DNA"/>
</dbReference>